<dbReference type="GO" id="GO:0005524">
    <property type="term" value="F:ATP binding"/>
    <property type="evidence" value="ECO:0007669"/>
    <property type="project" value="UniProtKB-KW"/>
</dbReference>
<keyword evidence="3" id="KW-0547">Nucleotide-binding</keyword>
<comment type="similarity">
    <text evidence="1">Belongs to the ABC transporter superfamily.</text>
</comment>
<organism evidence="6 7">
    <name type="scientific">[Eubacterium] siraeum</name>
    <dbReference type="NCBI Taxonomy" id="39492"/>
    <lineage>
        <taxon>Bacteria</taxon>
        <taxon>Bacillati</taxon>
        <taxon>Bacillota</taxon>
        <taxon>Clostridia</taxon>
        <taxon>Eubacteriales</taxon>
        <taxon>Oscillospiraceae</taxon>
        <taxon>Oscillospiraceae incertae sedis</taxon>
    </lineage>
</organism>
<dbReference type="InterPro" id="IPR027417">
    <property type="entry name" value="P-loop_NTPase"/>
</dbReference>
<keyword evidence="4 6" id="KW-0067">ATP-binding</keyword>
<keyword evidence="2" id="KW-0813">Transport</keyword>
<name>A0AAW6CYL0_9FIRM</name>
<dbReference type="Pfam" id="PF00005">
    <property type="entry name" value="ABC_tran"/>
    <property type="match status" value="1"/>
</dbReference>
<dbReference type="PANTHER" id="PTHR43335">
    <property type="entry name" value="ABC TRANSPORTER, ATP-BINDING PROTEIN"/>
    <property type="match status" value="1"/>
</dbReference>
<dbReference type="Gene3D" id="3.40.50.300">
    <property type="entry name" value="P-loop containing nucleotide triphosphate hydrolases"/>
    <property type="match status" value="1"/>
</dbReference>
<protein>
    <submittedName>
        <fullName evidence="6">ATP-binding cassette domain-containing protein</fullName>
    </submittedName>
</protein>
<evidence type="ECO:0000256" key="1">
    <source>
        <dbReference type="ARBA" id="ARBA00005417"/>
    </source>
</evidence>
<dbReference type="GO" id="GO:0016887">
    <property type="term" value="F:ATP hydrolysis activity"/>
    <property type="evidence" value="ECO:0007669"/>
    <property type="project" value="InterPro"/>
</dbReference>
<sequence length="253" mass="27997">MLQIKNLNKHYGKKQALFDFEMTFKNGVYGLLGPNGAGKSTLMNIISDNLAPDLGSQLCWNGTDITKLGSKFRRKVGYMPQQQALYDNFTARRFMMYISALKGISTAVAREQTEYLLSEVELHDVMDKAIGGFSGGMKQRVLVAQSLLGSPELVLLDEPTAGLDPKQRVIIRDMIHKTAKDKIVLVSTHIVSDVETIADEIIIMKQGRIAANGTVEQLVSVLPHERRTLENAYMLHFPEKNTAGGAIDENSSV</sequence>
<comment type="caution">
    <text evidence="6">The sequence shown here is derived from an EMBL/GenBank/DDBJ whole genome shotgun (WGS) entry which is preliminary data.</text>
</comment>
<proteinExistence type="inferred from homology"/>
<dbReference type="InterPro" id="IPR017871">
    <property type="entry name" value="ABC_transporter-like_CS"/>
</dbReference>
<evidence type="ECO:0000259" key="5">
    <source>
        <dbReference type="PROSITE" id="PS50893"/>
    </source>
</evidence>
<dbReference type="PANTHER" id="PTHR43335:SF2">
    <property type="entry name" value="ABC TRANSPORTER, ATP-BINDING PROTEIN"/>
    <property type="match status" value="1"/>
</dbReference>
<accession>A0AAW6CYL0</accession>
<dbReference type="Proteomes" id="UP001210809">
    <property type="component" value="Unassembled WGS sequence"/>
</dbReference>
<gene>
    <name evidence="6" type="ORF">PNE09_08310</name>
</gene>
<reference evidence="6" key="1">
    <citation type="submission" date="2023-01" db="EMBL/GenBank/DDBJ databases">
        <title>Human gut microbiome strain richness.</title>
        <authorList>
            <person name="Chen-Liaw A."/>
        </authorList>
    </citation>
    <scope>NUCLEOTIDE SEQUENCE</scope>
    <source>
        <strain evidence="6">1001283st1_G1_1001283B150217_161031</strain>
    </source>
</reference>
<dbReference type="PROSITE" id="PS00211">
    <property type="entry name" value="ABC_TRANSPORTER_1"/>
    <property type="match status" value="1"/>
</dbReference>
<evidence type="ECO:0000256" key="3">
    <source>
        <dbReference type="ARBA" id="ARBA00022741"/>
    </source>
</evidence>
<evidence type="ECO:0000313" key="6">
    <source>
        <dbReference type="EMBL" id="MDB8004071.1"/>
    </source>
</evidence>
<dbReference type="InterPro" id="IPR003439">
    <property type="entry name" value="ABC_transporter-like_ATP-bd"/>
</dbReference>
<dbReference type="SUPFAM" id="SSF52540">
    <property type="entry name" value="P-loop containing nucleoside triphosphate hydrolases"/>
    <property type="match status" value="1"/>
</dbReference>
<dbReference type="SMART" id="SM00382">
    <property type="entry name" value="AAA"/>
    <property type="match status" value="1"/>
</dbReference>
<dbReference type="EMBL" id="JAQLXW010000010">
    <property type="protein sequence ID" value="MDB8004071.1"/>
    <property type="molecule type" value="Genomic_DNA"/>
</dbReference>
<dbReference type="AlphaFoldDB" id="A0AAW6CYL0"/>
<dbReference type="InterPro" id="IPR003593">
    <property type="entry name" value="AAA+_ATPase"/>
</dbReference>
<evidence type="ECO:0000313" key="7">
    <source>
        <dbReference type="Proteomes" id="UP001210809"/>
    </source>
</evidence>
<dbReference type="PROSITE" id="PS50893">
    <property type="entry name" value="ABC_TRANSPORTER_2"/>
    <property type="match status" value="1"/>
</dbReference>
<feature type="domain" description="ABC transporter" evidence="5">
    <location>
        <begin position="2"/>
        <end position="231"/>
    </location>
</feature>
<evidence type="ECO:0000256" key="4">
    <source>
        <dbReference type="ARBA" id="ARBA00022840"/>
    </source>
</evidence>
<evidence type="ECO:0000256" key="2">
    <source>
        <dbReference type="ARBA" id="ARBA00022448"/>
    </source>
</evidence>